<comment type="catalytic activity">
    <reaction evidence="7">
        <text>a purine 2'-deoxy-D-ribonucleoside + phosphate = a purine nucleobase + 2-deoxy-alpha-D-ribose 1-phosphate</text>
        <dbReference type="Rhea" id="RHEA:36431"/>
        <dbReference type="ChEBI" id="CHEBI:26386"/>
        <dbReference type="ChEBI" id="CHEBI:43474"/>
        <dbReference type="ChEBI" id="CHEBI:57259"/>
        <dbReference type="ChEBI" id="CHEBI:142361"/>
        <dbReference type="EC" id="2.4.2.1"/>
    </reaction>
</comment>
<evidence type="ECO:0000256" key="6">
    <source>
        <dbReference type="ARBA" id="ARBA00022679"/>
    </source>
</evidence>
<dbReference type="EMBL" id="JBBMFD010000001">
    <property type="protein sequence ID" value="MEQ2439594.1"/>
    <property type="molecule type" value="Genomic_DNA"/>
</dbReference>
<dbReference type="RefSeq" id="WP_349217851.1">
    <property type="nucleotide sequence ID" value="NZ_JBBMFD010000001.1"/>
</dbReference>
<dbReference type="EC" id="2.4.2.1" evidence="8"/>
<feature type="domain" description="Nucleoside phosphorylase" evidence="9">
    <location>
        <begin position="25"/>
        <end position="270"/>
    </location>
</feature>
<protein>
    <recommendedName>
        <fullName evidence="8">Purine nucleoside phosphorylase</fullName>
        <ecNumber evidence="8">2.4.2.1</ecNumber>
    </recommendedName>
    <alternativeName>
        <fullName evidence="8">Inosine-guanosine phosphorylase</fullName>
    </alternativeName>
</protein>
<dbReference type="InterPro" id="IPR018099">
    <property type="entry name" value="Purine_phosphorylase-2_CS"/>
</dbReference>
<evidence type="ECO:0000313" key="10">
    <source>
        <dbReference type="EMBL" id="MEQ2439594.1"/>
    </source>
</evidence>
<dbReference type="NCBIfam" id="TIGR01697">
    <property type="entry name" value="PNPH-PUNA-XAPA"/>
    <property type="match status" value="1"/>
</dbReference>
<dbReference type="PANTHER" id="PTHR11904:SF9">
    <property type="entry name" value="PURINE NUCLEOSIDE PHOSPHORYLASE-RELATED"/>
    <property type="match status" value="1"/>
</dbReference>
<keyword evidence="5 8" id="KW-0328">Glycosyltransferase</keyword>
<evidence type="ECO:0000256" key="3">
    <source>
        <dbReference type="ARBA" id="ARBA00006751"/>
    </source>
</evidence>
<sequence length="273" mass="29367">MNVRLEAYRESAEYIQCRLPKIPKTAVVLGSGLGRLAQELTGRVTLPYESIPHFPKSTAPSHKGQLHYGRLENAGCLLLEGRFHYYEGYSFAQAASYVPVLKLAGVENLILTNAAGGISHAFLPGDLMLLTDHIKFFDDSPLRGENCDELGPRFPDMTKAYTPGLLHTARKAAGRLSISLQEGVYAYMPGPQYETPAEIRALRTLGADAVGMSTVPEVICAAHCGLSVLALSCITNLAAGVGENPLTSEEVVETAGKSVGKLADLIREIVNLL</sequence>
<dbReference type="SUPFAM" id="SSF53167">
    <property type="entry name" value="Purine and uridine phosphorylases"/>
    <property type="match status" value="1"/>
</dbReference>
<comment type="subunit">
    <text evidence="4">Homotrimer.</text>
</comment>
<keyword evidence="6 8" id="KW-0808">Transferase</keyword>
<proteinExistence type="inferred from homology"/>
<comment type="caution">
    <text evidence="10">The sequence shown here is derived from an EMBL/GenBank/DDBJ whole genome shotgun (WGS) entry which is preliminary data.</text>
</comment>
<evidence type="ECO:0000256" key="2">
    <source>
        <dbReference type="ARBA" id="ARBA00005058"/>
    </source>
</evidence>
<evidence type="ECO:0000259" key="9">
    <source>
        <dbReference type="Pfam" id="PF01048"/>
    </source>
</evidence>
<dbReference type="Gene3D" id="3.40.50.1580">
    <property type="entry name" value="Nucleoside phosphorylase domain"/>
    <property type="match status" value="1"/>
</dbReference>
<dbReference type="PROSITE" id="PS01240">
    <property type="entry name" value="PNP_MTAP_2"/>
    <property type="match status" value="1"/>
</dbReference>
<dbReference type="Pfam" id="PF01048">
    <property type="entry name" value="PNP_UDP_1"/>
    <property type="match status" value="1"/>
</dbReference>
<comment type="function">
    <text evidence="1">The purine nucleoside phosphorylases catalyze the phosphorolytic breakdown of the N-glycosidic bond in the beta-(deoxy)ribonucleoside molecules, with the formation of the corresponding free purine bases and pentose-1-phosphate. Cleaves guanosine, inosine, 2'-deoxyguanosine and 2'-deoxyinosine.</text>
</comment>
<comment type="similarity">
    <text evidence="3 8">Belongs to the PNP/MTAP phosphorylase family.</text>
</comment>
<dbReference type="InterPro" id="IPR000845">
    <property type="entry name" value="Nucleoside_phosphorylase_d"/>
</dbReference>
<dbReference type="NCBIfam" id="TIGR01700">
    <property type="entry name" value="PNPH"/>
    <property type="match status" value="1"/>
</dbReference>
<evidence type="ECO:0000256" key="7">
    <source>
        <dbReference type="ARBA" id="ARBA00048556"/>
    </source>
</evidence>
<evidence type="ECO:0000256" key="1">
    <source>
        <dbReference type="ARBA" id="ARBA00002678"/>
    </source>
</evidence>
<dbReference type="InterPro" id="IPR011268">
    <property type="entry name" value="Purine_phosphorylase"/>
</dbReference>
<dbReference type="CDD" id="cd09009">
    <property type="entry name" value="PNP-EcPNPII_like"/>
    <property type="match status" value="1"/>
</dbReference>
<dbReference type="NCBIfam" id="NF006054">
    <property type="entry name" value="PRK08202.1"/>
    <property type="match status" value="1"/>
</dbReference>
<organism evidence="10 11">
    <name type="scientific">Solibaculum intestinale</name>
    <dbReference type="NCBI Taxonomy" id="3133165"/>
    <lineage>
        <taxon>Bacteria</taxon>
        <taxon>Bacillati</taxon>
        <taxon>Bacillota</taxon>
        <taxon>Clostridia</taxon>
        <taxon>Eubacteriales</taxon>
        <taxon>Oscillospiraceae</taxon>
        <taxon>Solibaculum</taxon>
    </lineage>
</organism>
<evidence type="ECO:0000256" key="5">
    <source>
        <dbReference type="ARBA" id="ARBA00022676"/>
    </source>
</evidence>
<comment type="pathway">
    <text evidence="2 8">Purine metabolism; purine nucleoside salvage.</text>
</comment>
<accession>A0ABV1DX32</accession>
<dbReference type="PANTHER" id="PTHR11904">
    <property type="entry name" value="METHYLTHIOADENOSINE/PURINE NUCLEOSIDE PHOSPHORYLASE"/>
    <property type="match status" value="1"/>
</dbReference>
<evidence type="ECO:0000313" key="11">
    <source>
        <dbReference type="Proteomes" id="UP001489509"/>
    </source>
</evidence>
<dbReference type="PIRSF" id="PIRSF000477">
    <property type="entry name" value="PurNPase"/>
    <property type="match status" value="1"/>
</dbReference>
<dbReference type="GO" id="GO:0004731">
    <property type="term" value="F:purine-nucleoside phosphorylase activity"/>
    <property type="evidence" value="ECO:0007669"/>
    <property type="project" value="UniProtKB-EC"/>
</dbReference>
<dbReference type="Proteomes" id="UP001489509">
    <property type="component" value="Unassembled WGS sequence"/>
</dbReference>
<evidence type="ECO:0000256" key="4">
    <source>
        <dbReference type="ARBA" id="ARBA00011233"/>
    </source>
</evidence>
<dbReference type="InterPro" id="IPR011270">
    <property type="entry name" value="Pur_Nuc_Pase_Ino/Guo-sp"/>
</dbReference>
<evidence type="ECO:0000256" key="8">
    <source>
        <dbReference type="PIRNR" id="PIRNR000477"/>
    </source>
</evidence>
<dbReference type="InterPro" id="IPR035994">
    <property type="entry name" value="Nucleoside_phosphorylase_sf"/>
</dbReference>
<reference evidence="10 11" key="1">
    <citation type="submission" date="2024-03" db="EMBL/GenBank/DDBJ databases">
        <title>Human intestinal bacterial collection.</title>
        <authorList>
            <person name="Pauvert C."/>
            <person name="Hitch T.C.A."/>
            <person name="Clavel T."/>
        </authorList>
    </citation>
    <scope>NUCLEOTIDE SEQUENCE [LARGE SCALE GENOMIC DNA]</scope>
    <source>
        <strain evidence="10 11">CLA-JM-H44</strain>
    </source>
</reference>
<keyword evidence="11" id="KW-1185">Reference proteome</keyword>
<gene>
    <name evidence="10" type="ORF">WMO26_01985</name>
</gene>
<name>A0ABV1DX32_9FIRM</name>